<evidence type="ECO:0000256" key="8">
    <source>
        <dbReference type="ARBA" id="ARBA00023136"/>
    </source>
</evidence>
<dbReference type="GO" id="GO:0044718">
    <property type="term" value="P:siderophore transmembrane transport"/>
    <property type="evidence" value="ECO:0007669"/>
    <property type="project" value="TreeGrafter"/>
</dbReference>
<evidence type="ECO:0000256" key="5">
    <source>
        <dbReference type="ARBA" id="ARBA00022692"/>
    </source>
</evidence>
<keyword evidence="8 11" id="KW-0472">Membrane</keyword>
<dbReference type="InterPro" id="IPR036942">
    <property type="entry name" value="Beta-barrel_TonB_sf"/>
</dbReference>
<accession>A0A8B4RYP7</accession>
<dbReference type="Gene3D" id="2.170.130.10">
    <property type="entry name" value="TonB-dependent receptor, plug domain"/>
    <property type="match status" value="1"/>
</dbReference>
<dbReference type="GeneID" id="63995958"/>
<keyword evidence="7 12" id="KW-0798">TonB box</keyword>
<comment type="caution">
    <text evidence="16">The sequence shown here is derived from an EMBL/GenBank/DDBJ whole genome shotgun (WGS) entry which is preliminary data.</text>
</comment>
<dbReference type="AlphaFoldDB" id="A0A8B4RYP7"/>
<keyword evidence="17" id="KW-1185">Reference proteome</keyword>
<dbReference type="Pfam" id="PF00593">
    <property type="entry name" value="TonB_dep_Rec_b-barrel"/>
    <property type="match status" value="1"/>
</dbReference>
<keyword evidence="3 11" id="KW-0813">Transport</keyword>
<evidence type="ECO:0000256" key="12">
    <source>
        <dbReference type="RuleBase" id="RU003357"/>
    </source>
</evidence>
<dbReference type="Gene3D" id="2.40.170.20">
    <property type="entry name" value="TonB-dependent receptor, beta-barrel domain"/>
    <property type="match status" value="1"/>
</dbReference>
<dbReference type="InterPro" id="IPR037066">
    <property type="entry name" value="Plug_dom_sf"/>
</dbReference>
<feature type="domain" description="TonB-dependent receptor-like beta-barrel" evidence="14">
    <location>
        <begin position="233"/>
        <end position="658"/>
    </location>
</feature>
<evidence type="ECO:0000256" key="7">
    <source>
        <dbReference type="ARBA" id="ARBA00023077"/>
    </source>
</evidence>
<dbReference type="Pfam" id="PF07715">
    <property type="entry name" value="Plug"/>
    <property type="match status" value="1"/>
</dbReference>
<keyword evidence="5 11" id="KW-0812">Transmembrane</keyword>
<evidence type="ECO:0000256" key="1">
    <source>
        <dbReference type="ARBA" id="ARBA00004571"/>
    </source>
</evidence>
<keyword evidence="9 16" id="KW-0675">Receptor</keyword>
<evidence type="ECO:0000256" key="13">
    <source>
        <dbReference type="SAM" id="MobiDB-lite"/>
    </source>
</evidence>
<evidence type="ECO:0000256" key="6">
    <source>
        <dbReference type="ARBA" id="ARBA00022729"/>
    </source>
</evidence>
<dbReference type="PROSITE" id="PS52016">
    <property type="entry name" value="TONB_DEPENDENT_REC_3"/>
    <property type="match status" value="1"/>
</dbReference>
<gene>
    <name evidence="16" type="primary">fpvA_1</name>
    <name evidence="16" type="ORF">NCTC10698_00900</name>
</gene>
<dbReference type="PANTHER" id="PTHR30069">
    <property type="entry name" value="TONB-DEPENDENT OUTER MEMBRANE RECEPTOR"/>
    <property type="match status" value="1"/>
</dbReference>
<dbReference type="GO" id="GO:0015344">
    <property type="term" value="F:siderophore uptake transmembrane transporter activity"/>
    <property type="evidence" value="ECO:0007669"/>
    <property type="project" value="TreeGrafter"/>
</dbReference>
<dbReference type="SUPFAM" id="SSF56935">
    <property type="entry name" value="Porins"/>
    <property type="match status" value="1"/>
</dbReference>
<dbReference type="RefSeq" id="WP_370511087.1">
    <property type="nucleotide sequence ID" value="NZ_BBJZ01000001.1"/>
</dbReference>
<protein>
    <submittedName>
        <fullName evidence="16">Ferripyoverdine receptor</fullName>
    </submittedName>
</protein>
<evidence type="ECO:0000256" key="2">
    <source>
        <dbReference type="ARBA" id="ARBA00009810"/>
    </source>
</evidence>
<name>A0A8B4RYP7_COMTE</name>
<proteinExistence type="inferred from homology"/>
<comment type="similarity">
    <text evidence="2 11 12">Belongs to the TonB-dependent receptor family.</text>
</comment>
<dbReference type="Proteomes" id="UP000255070">
    <property type="component" value="Unassembled WGS sequence"/>
</dbReference>
<evidence type="ECO:0000256" key="9">
    <source>
        <dbReference type="ARBA" id="ARBA00023170"/>
    </source>
</evidence>
<evidence type="ECO:0000313" key="16">
    <source>
        <dbReference type="EMBL" id="SUY74986.1"/>
    </source>
</evidence>
<dbReference type="CDD" id="cd01347">
    <property type="entry name" value="ligand_gated_channel"/>
    <property type="match status" value="1"/>
</dbReference>
<keyword evidence="10 11" id="KW-0998">Cell outer membrane</keyword>
<dbReference type="InterPro" id="IPR000531">
    <property type="entry name" value="Beta-barrel_TonB"/>
</dbReference>
<evidence type="ECO:0000256" key="3">
    <source>
        <dbReference type="ARBA" id="ARBA00022448"/>
    </source>
</evidence>
<organism evidence="16 17">
    <name type="scientific">Comamonas testosteroni</name>
    <name type="common">Pseudomonas testosteroni</name>
    <dbReference type="NCBI Taxonomy" id="285"/>
    <lineage>
        <taxon>Bacteria</taxon>
        <taxon>Pseudomonadati</taxon>
        <taxon>Pseudomonadota</taxon>
        <taxon>Betaproteobacteria</taxon>
        <taxon>Burkholderiales</taxon>
        <taxon>Comamonadaceae</taxon>
        <taxon>Comamonas</taxon>
    </lineage>
</organism>
<dbReference type="PANTHER" id="PTHR30069:SF29">
    <property type="entry name" value="HEMOGLOBIN AND HEMOGLOBIN-HAPTOGLOBIN-BINDING PROTEIN 1-RELATED"/>
    <property type="match status" value="1"/>
</dbReference>
<sequence>MSLHSTVSSLHPPSFVLRRSWLWGALAIVPMGTAWAQVSAAGAAEAASQTFTLGTVEVSARREAEELGAGDMQRVSSAEMERSNASTVADAVRNLPGVSLSRNSRNEEMINLRGFDSRQAPIFVDGVPLYVPYDGYVDLGRFTTFDLAEINVAKAGASLLYGPNTLGGAVNLVTRKPVKPFEGDVRLGVGSGGEHRASFNLGGNQGNWYYQLGASYLEADSFPLPRGFRDYKKQPTDTGSNRENADRTDKRLSFKLGLTPNATDEYAIGYVRQEGEKGNPVYTGQSTQKNAVRYWRWPYWDKDSLYFLSTTRLNGSNVLKTRLYHDTYKNGLDMYKDASYTAHDPTSSYKDVSKGASVEWVNYAFSGHELHAAFHYKEDEHTDAASGKDPQKHYRDVTTSLVLEDHIALAERWRLTLGLSHDQRDAKQVYQWPTGSTSATNGLARLSYALTAQGDEVYLIASHKSRFATIKDRYSARMGTALANPDLKPEVANHLELGLSGKPWQGGKGQAAVFYSRVRDQIQTMVVDSTACGGKTCNQAQNVGRTRNVGLELSLAQQLSAQWAVHAGYTYLSRTNLSDRSITLTDTPRQRLTAALQWNPQAQWQLRAELEAEQGRKVPLSASGQAQVYQMAGYGVANLRARYLPRPDTTLDFGVANLGDKWYQLADGLPMPGRSWYVNLGYRF</sequence>
<dbReference type="InterPro" id="IPR039426">
    <property type="entry name" value="TonB-dep_rcpt-like"/>
</dbReference>
<evidence type="ECO:0000256" key="10">
    <source>
        <dbReference type="ARBA" id="ARBA00023237"/>
    </source>
</evidence>
<evidence type="ECO:0000256" key="11">
    <source>
        <dbReference type="PROSITE-ProRule" id="PRU01360"/>
    </source>
</evidence>
<keyword evidence="6" id="KW-0732">Signal</keyword>
<evidence type="ECO:0000259" key="15">
    <source>
        <dbReference type="Pfam" id="PF07715"/>
    </source>
</evidence>
<dbReference type="EMBL" id="UFXL01000001">
    <property type="protein sequence ID" value="SUY74986.1"/>
    <property type="molecule type" value="Genomic_DNA"/>
</dbReference>
<dbReference type="InterPro" id="IPR012910">
    <property type="entry name" value="Plug_dom"/>
</dbReference>
<evidence type="ECO:0000259" key="14">
    <source>
        <dbReference type="Pfam" id="PF00593"/>
    </source>
</evidence>
<dbReference type="GO" id="GO:0009279">
    <property type="term" value="C:cell outer membrane"/>
    <property type="evidence" value="ECO:0007669"/>
    <property type="project" value="UniProtKB-SubCell"/>
</dbReference>
<comment type="subcellular location">
    <subcellularLocation>
        <location evidence="1 11">Cell outer membrane</location>
        <topology evidence="1 11">Multi-pass membrane protein</topology>
    </subcellularLocation>
</comment>
<keyword evidence="4 11" id="KW-1134">Transmembrane beta strand</keyword>
<evidence type="ECO:0000313" key="17">
    <source>
        <dbReference type="Proteomes" id="UP000255070"/>
    </source>
</evidence>
<reference evidence="16 17" key="1">
    <citation type="submission" date="2018-06" db="EMBL/GenBank/DDBJ databases">
        <authorList>
            <consortium name="Pathogen Informatics"/>
            <person name="Doyle S."/>
        </authorList>
    </citation>
    <scope>NUCLEOTIDE SEQUENCE [LARGE SCALE GENOMIC DNA]</scope>
    <source>
        <strain evidence="16 17">NCTC10698</strain>
    </source>
</reference>
<evidence type="ECO:0000256" key="4">
    <source>
        <dbReference type="ARBA" id="ARBA00022452"/>
    </source>
</evidence>
<feature type="domain" description="TonB-dependent receptor plug" evidence="15">
    <location>
        <begin position="71"/>
        <end position="169"/>
    </location>
</feature>
<feature type="region of interest" description="Disordered" evidence="13">
    <location>
        <begin position="228"/>
        <end position="248"/>
    </location>
</feature>